<keyword evidence="7 9" id="KW-0472">Membrane</keyword>
<comment type="caution">
    <text evidence="11">The sequence shown here is derived from an EMBL/GenBank/DDBJ whole genome shotgun (WGS) entry which is preliminary data.</text>
</comment>
<keyword evidence="4 10" id="KW-0732">Signal</keyword>
<feature type="transmembrane region" description="Helical" evidence="9">
    <location>
        <begin position="260"/>
        <end position="283"/>
    </location>
</feature>
<evidence type="ECO:0000256" key="9">
    <source>
        <dbReference type="SAM" id="Phobius"/>
    </source>
</evidence>
<dbReference type="Pfam" id="PF12280">
    <property type="entry name" value="BSMAP"/>
    <property type="match status" value="1"/>
</dbReference>
<dbReference type="InterPro" id="IPR022065">
    <property type="entry name" value="Uncharacterised_TMEM59"/>
</dbReference>
<feature type="signal peptide" evidence="10">
    <location>
        <begin position="1"/>
        <end position="23"/>
    </location>
</feature>
<dbReference type="PANTHER" id="PTHR28652:SF2">
    <property type="entry name" value="TRANSMEMBRANE PROTEIN 59-LIKE PROTEIN"/>
    <property type="match status" value="1"/>
</dbReference>
<keyword evidence="6" id="KW-0333">Golgi apparatus</keyword>
<reference evidence="11" key="1">
    <citation type="submission" date="2021-04" db="EMBL/GenBank/DDBJ databases">
        <authorList>
            <consortium name="Molecular Ecology Group"/>
        </authorList>
    </citation>
    <scope>NUCLEOTIDE SEQUENCE</scope>
</reference>
<proteinExistence type="inferred from homology"/>
<dbReference type="EMBL" id="CAJHNH020006257">
    <property type="protein sequence ID" value="CAG5133506.1"/>
    <property type="molecule type" value="Genomic_DNA"/>
</dbReference>
<protein>
    <recommendedName>
        <fullName evidence="13">Transmembrane protein 59</fullName>
    </recommendedName>
</protein>
<dbReference type="PANTHER" id="PTHR28652">
    <property type="entry name" value="TRANSMEMBRANE PROTEIN 59-LIKE PROTEIN"/>
    <property type="match status" value="1"/>
</dbReference>
<evidence type="ECO:0000256" key="6">
    <source>
        <dbReference type="ARBA" id="ARBA00023034"/>
    </source>
</evidence>
<evidence type="ECO:0000313" key="12">
    <source>
        <dbReference type="Proteomes" id="UP000678393"/>
    </source>
</evidence>
<dbReference type="Proteomes" id="UP000678393">
    <property type="component" value="Unassembled WGS sequence"/>
</dbReference>
<keyword evidence="12" id="KW-1185">Reference proteome</keyword>
<sequence length="335" mass="37738">MATETNKLLYSFLLLLLVSSTASFFLDRPFGDVDPCEDVCQKTYPSSTYKSVFGESCSRGCRLYSIIEPVGEENDVNETLRSCYEDCKNAYPGETEDTSSCILGCRSQKLFTARHQQLTDFSMPDMEVSHALYPLLFMHNMYSSMVDKMTDQMCVSWSFFVRDDQGHMMVIRSLPLAQDMDVQDFDDYSASRGTSLLLETNIEPSGNTATEVLRHSQLKSARSFSDEINAAEADPWKQKLDDTNGSDWLTCIARKTGLPRLLLCVLILLSAVAMIWLCMSAAVTAPDHKVSQKLSIHGDLEYLRYLPDKKGITGIHPQDFVQARPLPVKIRVEQI</sequence>
<comment type="similarity">
    <text evidence="2">Belongs to the TMEM59 family.</text>
</comment>
<dbReference type="OrthoDB" id="6371519at2759"/>
<name>A0A8S4A346_9EUPU</name>
<evidence type="ECO:0000256" key="1">
    <source>
        <dbReference type="ARBA" id="ARBA00004614"/>
    </source>
</evidence>
<gene>
    <name evidence="11" type="ORF">CUNI_LOCUS19064</name>
</gene>
<evidence type="ECO:0000256" key="5">
    <source>
        <dbReference type="ARBA" id="ARBA00022989"/>
    </source>
</evidence>
<keyword evidence="8" id="KW-0325">Glycoprotein</keyword>
<dbReference type="GO" id="GO:0000139">
    <property type="term" value="C:Golgi membrane"/>
    <property type="evidence" value="ECO:0007669"/>
    <property type="project" value="UniProtKB-SubCell"/>
</dbReference>
<evidence type="ECO:0000256" key="8">
    <source>
        <dbReference type="ARBA" id="ARBA00023180"/>
    </source>
</evidence>
<evidence type="ECO:0008006" key="13">
    <source>
        <dbReference type="Google" id="ProtNLM"/>
    </source>
</evidence>
<evidence type="ECO:0000256" key="10">
    <source>
        <dbReference type="SAM" id="SignalP"/>
    </source>
</evidence>
<evidence type="ECO:0000256" key="2">
    <source>
        <dbReference type="ARBA" id="ARBA00009643"/>
    </source>
</evidence>
<evidence type="ECO:0000256" key="4">
    <source>
        <dbReference type="ARBA" id="ARBA00022729"/>
    </source>
</evidence>
<feature type="chain" id="PRO_5035873061" description="Transmembrane protein 59" evidence="10">
    <location>
        <begin position="24"/>
        <end position="335"/>
    </location>
</feature>
<accession>A0A8S4A346</accession>
<keyword evidence="5 9" id="KW-1133">Transmembrane helix</keyword>
<comment type="subcellular location">
    <subcellularLocation>
        <location evidence="1">Golgi apparatus membrane</location>
        <topology evidence="1">Single-pass type I membrane protein</topology>
    </subcellularLocation>
</comment>
<evidence type="ECO:0000313" key="11">
    <source>
        <dbReference type="EMBL" id="CAG5133506.1"/>
    </source>
</evidence>
<organism evidence="11 12">
    <name type="scientific">Candidula unifasciata</name>
    <dbReference type="NCBI Taxonomy" id="100452"/>
    <lineage>
        <taxon>Eukaryota</taxon>
        <taxon>Metazoa</taxon>
        <taxon>Spiralia</taxon>
        <taxon>Lophotrochozoa</taxon>
        <taxon>Mollusca</taxon>
        <taxon>Gastropoda</taxon>
        <taxon>Heterobranchia</taxon>
        <taxon>Euthyneura</taxon>
        <taxon>Panpulmonata</taxon>
        <taxon>Eupulmonata</taxon>
        <taxon>Stylommatophora</taxon>
        <taxon>Helicina</taxon>
        <taxon>Helicoidea</taxon>
        <taxon>Geomitridae</taxon>
        <taxon>Candidula</taxon>
    </lineage>
</organism>
<keyword evidence="3 9" id="KW-0812">Transmembrane</keyword>
<dbReference type="AlphaFoldDB" id="A0A8S4A346"/>
<evidence type="ECO:0000256" key="7">
    <source>
        <dbReference type="ARBA" id="ARBA00023136"/>
    </source>
</evidence>
<evidence type="ECO:0000256" key="3">
    <source>
        <dbReference type="ARBA" id="ARBA00022692"/>
    </source>
</evidence>